<feature type="repeat" description="TPR" evidence="3">
    <location>
        <begin position="67"/>
        <end position="100"/>
    </location>
</feature>
<sequence>MKQTIFVATLLLILSGCQSTTPQYYYGSYERNLYEFFRGDGQSLEQQISQLESSIARAEVKQISPAPGMYAHLGYLYLMQGDDSKGFAYFEQEKQLYPESGQYIDFLLKNAQGE</sequence>
<gene>
    <name evidence="4" type="ORF">F9Y85_21270</name>
    <name evidence="5" type="ORF">R5H13_00915</name>
</gene>
<evidence type="ECO:0000256" key="1">
    <source>
        <dbReference type="ARBA" id="ARBA00017922"/>
    </source>
</evidence>
<evidence type="ECO:0000313" key="6">
    <source>
        <dbReference type="Proteomes" id="UP000646877"/>
    </source>
</evidence>
<dbReference type="Pfam" id="PF08139">
    <property type="entry name" value="LPAM_1"/>
    <property type="match status" value="1"/>
</dbReference>
<dbReference type="AlphaFoldDB" id="A0A8I2HDY2"/>
<dbReference type="EMBL" id="WEIA01000019">
    <property type="protein sequence ID" value="NLR23805.1"/>
    <property type="molecule type" value="Genomic_DNA"/>
</dbReference>
<dbReference type="PIRSF" id="PIRSF020555">
    <property type="entry name" value="UCP020555"/>
    <property type="match status" value="1"/>
</dbReference>
<evidence type="ECO:0000313" key="5">
    <source>
        <dbReference type="EMBL" id="WOX28874.1"/>
    </source>
</evidence>
<name>A0A8I2HDY2_9GAMM</name>
<protein>
    <recommendedName>
        <fullName evidence="1">Type IV secretion system putative lipoprotein virB7</fullName>
    </recommendedName>
</protein>
<dbReference type="PROSITE" id="PS51257">
    <property type="entry name" value="PROKAR_LIPOPROTEIN"/>
    <property type="match status" value="1"/>
</dbReference>
<evidence type="ECO:0000256" key="2">
    <source>
        <dbReference type="ARBA" id="ARBA00022729"/>
    </source>
</evidence>
<evidence type="ECO:0000256" key="3">
    <source>
        <dbReference type="PROSITE-ProRule" id="PRU00339"/>
    </source>
</evidence>
<keyword evidence="7" id="KW-1185">Reference proteome</keyword>
<proteinExistence type="predicted"/>
<keyword evidence="2" id="KW-0732">Signal</keyword>
<keyword evidence="3" id="KW-0802">TPR repeat</keyword>
<dbReference type="PROSITE" id="PS50005">
    <property type="entry name" value="TPR"/>
    <property type="match status" value="1"/>
</dbReference>
<organism evidence="4 6">
    <name type="scientific">Pseudoalteromonas maricaloris</name>
    <dbReference type="NCBI Taxonomy" id="184924"/>
    <lineage>
        <taxon>Bacteria</taxon>
        <taxon>Pseudomonadati</taxon>
        <taxon>Pseudomonadota</taxon>
        <taxon>Gammaproteobacteria</taxon>
        <taxon>Alteromonadales</taxon>
        <taxon>Pseudoalteromonadaceae</taxon>
        <taxon>Pseudoalteromonas</taxon>
    </lineage>
</organism>
<evidence type="ECO:0000313" key="7">
    <source>
        <dbReference type="Proteomes" id="UP001304419"/>
    </source>
</evidence>
<reference evidence="4" key="1">
    <citation type="submission" date="2019-10" db="EMBL/GenBank/DDBJ databases">
        <authorList>
            <person name="Paulsen S."/>
        </authorList>
    </citation>
    <scope>NUCLEOTIDE SEQUENCE</scope>
    <source>
        <strain evidence="4">LMG 19692</strain>
    </source>
</reference>
<dbReference type="RefSeq" id="WP_193522500.1">
    <property type="nucleotide sequence ID" value="NZ_CBCSDF010000022.1"/>
</dbReference>
<dbReference type="InterPro" id="IPR012640">
    <property type="entry name" value="Membr_lipoprot_lipid_attach_CS"/>
</dbReference>
<accession>A0A8I2HDY2</accession>
<dbReference type="EMBL" id="CP137578">
    <property type="protein sequence ID" value="WOX28874.1"/>
    <property type="molecule type" value="Genomic_DNA"/>
</dbReference>
<dbReference type="Proteomes" id="UP001304419">
    <property type="component" value="Chromosome 1"/>
</dbReference>
<dbReference type="Pfam" id="PF16068">
    <property type="entry name" value="DUF4810"/>
    <property type="match status" value="1"/>
</dbReference>
<dbReference type="InterPro" id="IPR014508">
    <property type="entry name" value="UCP020555_TPR-like"/>
</dbReference>
<dbReference type="InterPro" id="IPR019734">
    <property type="entry name" value="TPR_rpt"/>
</dbReference>
<dbReference type="Proteomes" id="UP000646877">
    <property type="component" value="Unassembled WGS sequence"/>
</dbReference>
<reference evidence="5 7" key="2">
    <citation type="submission" date="2023-10" db="EMBL/GenBank/DDBJ databases">
        <title>To unveil natural product biosynthetic capacity in Pseudoalteromonas.</title>
        <authorList>
            <person name="Wang J."/>
        </authorList>
    </citation>
    <scope>NUCLEOTIDE SEQUENCE [LARGE SCALE GENOMIC DNA]</scope>
    <source>
        <strain evidence="5 7">DSM 15914</strain>
    </source>
</reference>
<evidence type="ECO:0000313" key="4">
    <source>
        <dbReference type="EMBL" id="NLR23805.1"/>
    </source>
</evidence>